<evidence type="ECO:0000313" key="4">
    <source>
        <dbReference type="EMBL" id="CDQ41871.1"/>
    </source>
</evidence>
<evidence type="ECO:0000259" key="2">
    <source>
        <dbReference type="PROSITE" id="PS51192"/>
    </source>
</evidence>
<keyword evidence="1" id="KW-0378">Hydrolase</keyword>
<dbReference type="InterPro" id="IPR001650">
    <property type="entry name" value="Helicase_C-like"/>
</dbReference>
<accession>A0A024QIT9</accession>
<reference evidence="5" key="2">
    <citation type="submission" date="2014-05" db="EMBL/GenBank/DDBJ databases">
        <title>Draft genome sequence of Virgibacillus massiliensis Vm-5.</title>
        <authorList>
            <person name="Khelaifia S."/>
            <person name="Croce O."/>
            <person name="Lagier J.C."/>
            <person name="Raoult D."/>
        </authorList>
    </citation>
    <scope>NUCLEOTIDE SEQUENCE [LARGE SCALE GENOMIC DNA]</scope>
    <source>
        <strain evidence="5">Vm-5</strain>
    </source>
</reference>
<dbReference type="Gene3D" id="3.40.50.300">
    <property type="entry name" value="P-loop containing nucleotide triphosphate hydrolases"/>
    <property type="match status" value="1"/>
</dbReference>
<dbReference type="InterPro" id="IPR014001">
    <property type="entry name" value="Helicase_ATP-bd"/>
</dbReference>
<gene>
    <name evidence="4" type="primary">rapA_2</name>
    <name evidence="4" type="ORF">BN990_04250</name>
</gene>
<dbReference type="AlphaFoldDB" id="A0A024QIT9"/>
<dbReference type="CDD" id="cd18793">
    <property type="entry name" value="SF2_C_SNF"/>
    <property type="match status" value="1"/>
</dbReference>
<dbReference type="GO" id="GO:0031297">
    <property type="term" value="P:replication fork processing"/>
    <property type="evidence" value="ECO:0007669"/>
    <property type="project" value="TreeGrafter"/>
</dbReference>
<dbReference type="PANTHER" id="PTHR45766">
    <property type="entry name" value="DNA ANNEALING HELICASE AND ENDONUCLEASE ZRANB3 FAMILY MEMBER"/>
    <property type="match status" value="1"/>
</dbReference>
<dbReference type="Pfam" id="PF00271">
    <property type="entry name" value="Helicase_C"/>
    <property type="match status" value="1"/>
</dbReference>
<feature type="domain" description="Helicase C-terminal" evidence="3">
    <location>
        <begin position="445"/>
        <end position="600"/>
    </location>
</feature>
<dbReference type="Gene3D" id="3.40.50.10810">
    <property type="entry name" value="Tandem AAA-ATPase domain"/>
    <property type="match status" value="1"/>
</dbReference>
<protein>
    <submittedName>
        <fullName evidence="4">RNA polymerase-associated protein RapA</fullName>
    </submittedName>
</protein>
<dbReference type="eggNOG" id="COG0553">
    <property type="taxonomic scope" value="Bacteria"/>
</dbReference>
<evidence type="ECO:0000256" key="1">
    <source>
        <dbReference type="ARBA" id="ARBA00022801"/>
    </source>
</evidence>
<comment type="caution">
    <text evidence="4">The sequence shown here is derived from an EMBL/GenBank/DDBJ whole genome shotgun (WGS) entry which is preliminary data.</text>
</comment>
<evidence type="ECO:0000313" key="5">
    <source>
        <dbReference type="Proteomes" id="UP000028875"/>
    </source>
</evidence>
<dbReference type="InterPro" id="IPR049730">
    <property type="entry name" value="SNF2/RAD54-like_C"/>
</dbReference>
<dbReference type="InterPro" id="IPR000330">
    <property type="entry name" value="SNF2_N"/>
</dbReference>
<organism evidence="4 5">
    <name type="scientific">Virgibacillus massiliensis</name>
    <dbReference type="NCBI Taxonomy" id="1462526"/>
    <lineage>
        <taxon>Bacteria</taxon>
        <taxon>Bacillati</taxon>
        <taxon>Bacillota</taxon>
        <taxon>Bacilli</taxon>
        <taxon>Bacillales</taxon>
        <taxon>Bacillaceae</taxon>
        <taxon>Virgibacillus</taxon>
    </lineage>
</organism>
<dbReference type="STRING" id="1462526.BN990_04250"/>
<dbReference type="GO" id="GO:0016787">
    <property type="term" value="F:hydrolase activity"/>
    <property type="evidence" value="ECO:0007669"/>
    <property type="project" value="UniProtKB-KW"/>
</dbReference>
<keyword evidence="5" id="KW-1185">Reference proteome</keyword>
<dbReference type="PROSITE" id="PS51192">
    <property type="entry name" value="HELICASE_ATP_BIND_1"/>
    <property type="match status" value="1"/>
</dbReference>
<reference evidence="4 5" key="1">
    <citation type="submission" date="2014-03" db="EMBL/GenBank/DDBJ databases">
        <authorList>
            <person name="Urmite Genomes U."/>
        </authorList>
    </citation>
    <scope>NUCLEOTIDE SEQUENCE [LARGE SCALE GENOMIC DNA]</scope>
    <source>
        <strain evidence="4 5">Vm-5</strain>
    </source>
</reference>
<name>A0A024QIT9_9BACI</name>
<dbReference type="RefSeq" id="WP_038246821.1">
    <property type="nucleotide sequence ID" value="NZ_BNER01000008.1"/>
</dbReference>
<dbReference type="GO" id="GO:0006281">
    <property type="term" value="P:DNA repair"/>
    <property type="evidence" value="ECO:0007669"/>
    <property type="project" value="TreeGrafter"/>
</dbReference>
<dbReference type="SMART" id="SM00487">
    <property type="entry name" value="DEXDc"/>
    <property type="match status" value="1"/>
</dbReference>
<dbReference type="Pfam" id="PF00176">
    <property type="entry name" value="SNF2-rel_dom"/>
    <property type="match status" value="1"/>
</dbReference>
<evidence type="ECO:0000259" key="3">
    <source>
        <dbReference type="PROSITE" id="PS51194"/>
    </source>
</evidence>
<dbReference type="SUPFAM" id="SSF52540">
    <property type="entry name" value="P-loop containing nucleoside triphosphate hydrolases"/>
    <property type="match status" value="2"/>
</dbReference>
<dbReference type="Proteomes" id="UP000028875">
    <property type="component" value="Unassembled WGS sequence"/>
</dbReference>
<dbReference type="SMART" id="SM00490">
    <property type="entry name" value="HELICc"/>
    <property type="match status" value="1"/>
</dbReference>
<dbReference type="InterPro" id="IPR027417">
    <property type="entry name" value="P-loop_NTPase"/>
</dbReference>
<dbReference type="EMBL" id="CCDP010000003">
    <property type="protein sequence ID" value="CDQ41871.1"/>
    <property type="molecule type" value="Genomic_DNA"/>
</dbReference>
<proteinExistence type="predicted"/>
<dbReference type="InterPro" id="IPR038718">
    <property type="entry name" value="SNF2-like_sf"/>
</dbReference>
<sequence length="617" mass="72034">MIQVRKQYGNIYVRILDTMETFDFTLDKIRDIPQRSFKQDTGEWMFPQEKIEDLLRLFENQIVWMQPLKDIVKDLPVKDTLVQKHLNWENDDDFKHWKMKPYGYQKVGAHFLADRGQAAIFDGVGLGKTLQVLGASQILFNKGLAKRALIITLNSIKRQWAKEVDKFMGEEAIAVYGTESKRQKLIKGFAKRDDIRFLVINYEMLRSKKYLNLIKSIDFDIVALDEAQKIKTGVTDKMLDMKPSQNALGTFELKTIPYRFIATATPIQSKAEEIWSLYYFLNEFILGPWEEFRERYCKYHPRYGISDYFNQGELYYRIAPYFIRRTKEMPEIQQQLPKVKHDHIFLETTKEQEQIESYLLDKIEQLKEESKKVGFDGKVINGQLMNSEQAKEYYDGLIQGYTSFLLMSADAPELFQMSESQLAAGLLKDLSIPDNKIKRSPKLEHLIGFYNQLMNDEPNSKIVVFTRFERMARLIHQNIPGSLLYTGKLSERDKEYAKEQFVNNPNSKVIVLTDAGSTGMNLQVANYLVNYDLPWDPTLIEQRNGRIDRTGNPNANITIQYYVMGDSYEEHLLELLNRKADLASSVLEGGKMKRASQDFNKLAMERMLKRKQKRVKT</sequence>
<dbReference type="OrthoDB" id="9802848at2"/>
<feature type="domain" description="Helicase ATP-binding" evidence="2">
    <location>
        <begin position="109"/>
        <end position="284"/>
    </location>
</feature>
<dbReference type="PROSITE" id="PS51194">
    <property type="entry name" value="HELICASE_CTER"/>
    <property type="match status" value="1"/>
</dbReference>
<dbReference type="PANTHER" id="PTHR45766:SF6">
    <property type="entry name" value="SWI_SNF-RELATED MATRIX-ASSOCIATED ACTIN-DEPENDENT REGULATOR OF CHROMATIN SUBFAMILY A-LIKE PROTEIN 1"/>
    <property type="match status" value="1"/>
</dbReference>
<dbReference type="GO" id="GO:0005524">
    <property type="term" value="F:ATP binding"/>
    <property type="evidence" value="ECO:0007669"/>
    <property type="project" value="InterPro"/>
</dbReference>